<dbReference type="GO" id="GO:0030425">
    <property type="term" value="C:dendrite"/>
    <property type="evidence" value="ECO:0007669"/>
    <property type="project" value="TreeGrafter"/>
</dbReference>
<evidence type="ECO:0000256" key="15">
    <source>
        <dbReference type="ARBA" id="ARBA00047582"/>
    </source>
</evidence>
<evidence type="ECO:0000256" key="6">
    <source>
        <dbReference type="ARBA" id="ARBA00022679"/>
    </source>
</evidence>
<feature type="binding site" evidence="20">
    <location>
        <position position="143"/>
    </location>
    <ligand>
        <name>S-adenosyl-L-methionine</name>
        <dbReference type="ChEBI" id="CHEBI:59789"/>
    </ligand>
</feature>
<evidence type="ECO:0000256" key="7">
    <source>
        <dbReference type="ARBA" id="ARBA00022691"/>
    </source>
</evidence>
<dbReference type="SUPFAM" id="SSF53335">
    <property type="entry name" value="S-adenosyl-L-methionine-dependent methyltransferases"/>
    <property type="match status" value="1"/>
</dbReference>
<evidence type="ECO:0000256" key="18">
    <source>
        <dbReference type="ARBA" id="ARBA00049049"/>
    </source>
</evidence>
<comment type="similarity">
    <text evidence="12">Belongs to the class I-like SAM-binding methyltransferase superfamily. Cation-dependent O-methyltransferase family.</text>
</comment>
<dbReference type="GO" id="GO:0009611">
    <property type="term" value="P:response to wounding"/>
    <property type="evidence" value="ECO:0007669"/>
    <property type="project" value="Ensembl"/>
</dbReference>
<keyword evidence="7 20" id="KW-0949">S-adenosyl-L-methionine</keyword>
<dbReference type="PANTHER" id="PTHR43836:SF3">
    <property type="entry name" value="CATECHOL O-METHYLTRANSFERASE"/>
    <property type="match status" value="1"/>
</dbReference>
<dbReference type="GO" id="GO:0005829">
    <property type="term" value="C:cytosol"/>
    <property type="evidence" value="ECO:0007669"/>
    <property type="project" value="Ensembl"/>
</dbReference>
<dbReference type="GO" id="GO:0014046">
    <property type="term" value="P:dopamine secretion"/>
    <property type="evidence" value="ECO:0007669"/>
    <property type="project" value="Ensembl"/>
</dbReference>
<dbReference type="OMA" id="VEITRCV"/>
<keyword evidence="5" id="KW-0489">Methyltransferase</keyword>
<dbReference type="GO" id="GO:0035264">
    <property type="term" value="P:multicellular organism growth"/>
    <property type="evidence" value="ECO:0007669"/>
    <property type="project" value="Ensembl"/>
</dbReference>
<dbReference type="Proteomes" id="UP000005447">
    <property type="component" value="Unassembled WGS sequence"/>
</dbReference>
<keyword evidence="23" id="KW-1133">Transmembrane helix</keyword>
<reference evidence="25" key="1">
    <citation type="journal article" date="2011" name="Nature">
        <title>A high-resolution map of human evolutionary constraint using 29 mammals.</title>
        <authorList>
            <person name="Lindblad-Toh K."/>
            <person name="Garber M."/>
            <person name="Zuk O."/>
            <person name="Lin M.F."/>
            <person name="Parker B.J."/>
            <person name="Washietl S."/>
            <person name="Kheradpour P."/>
            <person name="Ernst J."/>
            <person name="Jordan G."/>
            <person name="Mauceli E."/>
            <person name="Ward L.D."/>
            <person name="Lowe C.B."/>
            <person name="Holloway A.K."/>
            <person name="Clamp M."/>
            <person name="Gnerre S."/>
            <person name="Alfoldi J."/>
            <person name="Beal K."/>
            <person name="Chang J."/>
            <person name="Clawson H."/>
            <person name="Cuff J."/>
            <person name="Di Palma F."/>
            <person name="Fitzgerald S."/>
            <person name="Flicek P."/>
            <person name="Guttman M."/>
            <person name="Hubisz M.J."/>
            <person name="Jaffe D.B."/>
            <person name="Jungreis I."/>
            <person name="Kent W.J."/>
            <person name="Kostka D."/>
            <person name="Lara M."/>
            <person name="Martins A.L."/>
            <person name="Massingham T."/>
            <person name="Moltke I."/>
            <person name="Raney B.J."/>
            <person name="Rasmussen M.D."/>
            <person name="Robinson J."/>
            <person name="Stark A."/>
            <person name="Vilella A.J."/>
            <person name="Wen J."/>
            <person name="Xie X."/>
            <person name="Zody M.C."/>
            <person name="Baldwin J."/>
            <person name="Bloom T."/>
            <person name="Chin C.W."/>
            <person name="Heiman D."/>
            <person name="Nicol R."/>
            <person name="Nusbaum C."/>
            <person name="Young S."/>
            <person name="Wilkinson J."/>
            <person name="Worley K.C."/>
            <person name="Kovar C.L."/>
            <person name="Muzny D.M."/>
            <person name="Gibbs R.A."/>
            <person name="Cree A."/>
            <person name="Dihn H.H."/>
            <person name="Fowler G."/>
            <person name="Jhangiani S."/>
            <person name="Joshi V."/>
            <person name="Lee S."/>
            <person name="Lewis L.R."/>
            <person name="Nazareth L.V."/>
            <person name="Okwuonu G."/>
            <person name="Santibanez J."/>
            <person name="Warren W.C."/>
            <person name="Mardis E.R."/>
            <person name="Weinstock G.M."/>
            <person name="Wilson R.K."/>
            <person name="Delehaunty K."/>
            <person name="Dooling D."/>
            <person name="Fronik C."/>
            <person name="Fulton L."/>
            <person name="Fulton B."/>
            <person name="Graves T."/>
            <person name="Minx P."/>
            <person name="Sodergren E."/>
            <person name="Birney E."/>
            <person name="Margulies E.H."/>
            <person name="Herrero J."/>
            <person name="Green E.D."/>
            <person name="Haussler D."/>
            <person name="Siepel A."/>
            <person name="Goldman N."/>
            <person name="Pollard K.S."/>
            <person name="Pedersen J.S."/>
            <person name="Lander E.S."/>
            <person name="Kellis M."/>
        </authorList>
    </citation>
    <scope>NUCLEOTIDE SEQUENCE [LARGE SCALE GENOMIC DNA]</scope>
    <source>
        <strain evidence="25">2N</strain>
    </source>
</reference>
<dbReference type="GO" id="GO:0021696">
    <property type="term" value="P:cerebellar cortex morphogenesis"/>
    <property type="evidence" value="ECO:0007669"/>
    <property type="project" value="Ensembl"/>
</dbReference>
<dbReference type="Bgee" id="ENSCPOG00000004445">
    <property type="expression patterns" value="Expressed in ovary and 13 other cell types or tissues"/>
</dbReference>
<dbReference type="GO" id="GO:0032259">
    <property type="term" value="P:methylation"/>
    <property type="evidence" value="ECO:0007669"/>
    <property type="project" value="UniProtKB-KW"/>
</dbReference>
<dbReference type="GO" id="GO:0051412">
    <property type="term" value="P:response to corticosterone"/>
    <property type="evidence" value="ECO:0007669"/>
    <property type="project" value="Ensembl"/>
</dbReference>
<name>H0V363_CAVPO</name>
<evidence type="ECO:0000256" key="23">
    <source>
        <dbReference type="SAM" id="Phobius"/>
    </source>
</evidence>
<comment type="subcellular location">
    <subcellularLocation>
        <location evidence="2">Cell membrane</location>
        <topology evidence="2">Single-pass type II membrane protein</topology>
        <orientation evidence="2">Extracellular side</orientation>
    </subcellularLocation>
</comment>
<dbReference type="GO" id="GO:0001964">
    <property type="term" value="P:startle response"/>
    <property type="evidence" value="ECO:0007669"/>
    <property type="project" value="Ensembl"/>
</dbReference>
<dbReference type="GO" id="GO:0045202">
    <property type="term" value="C:synapse"/>
    <property type="evidence" value="ECO:0007669"/>
    <property type="project" value="GOC"/>
</dbReference>
<dbReference type="GO" id="GO:0046959">
    <property type="term" value="P:habituation"/>
    <property type="evidence" value="ECO:0007669"/>
    <property type="project" value="Ensembl"/>
</dbReference>
<dbReference type="Gene3D" id="3.40.50.150">
    <property type="entry name" value="Vaccinia Virus protein VP39"/>
    <property type="match status" value="1"/>
</dbReference>
<feature type="binding site" evidence="22">
    <location>
        <position position="241"/>
    </location>
    <ligand>
        <name>Mg(2+)</name>
        <dbReference type="ChEBI" id="CHEBI:18420"/>
    </ligand>
</feature>
<dbReference type="InterPro" id="IPR029063">
    <property type="entry name" value="SAM-dependent_MTases_sf"/>
</dbReference>
<dbReference type="GO" id="GO:0008542">
    <property type="term" value="P:visual learning"/>
    <property type="evidence" value="ECO:0007669"/>
    <property type="project" value="Ensembl"/>
</dbReference>
<evidence type="ECO:0000256" key="3">
    <source>
        <dbReference type="ARBA" id="ARBA00012880"/>
    </source>
</evidence>
<evidence type="ECO:0000256" key="10">
    <source>
        <dbReference type="ARBA" id="ARBA00022867"/>
    </source>
</evidence>
<dbReference type="GO" id="GO:0042420">
    <property type="term" value="P:dopamine catabolic process"/>
    <property type="evidence" value="ECO:0007669"/>
    <property type="project" value="Ensembl"/>
</dbReference>
<comment type="catalytic activity">
    <reaction evidence="13">
        <text>2-hydroxy-17beta-estradiol + S-adenosyl-L-methionine = 2-methoxy-17beta-estradiol + S-adenosyl-L-homocysteine + H(+)</text>
        <dbReference type="Rhea" id="RHEA:53088"/>
        <dbReference type="ChEBI" id="CHEBI:15378"/>
        <dbReference type="ChEBI" id="CHEBI:28744"/>
        <dbReference type="ChEBI" id="CHEBI:28955"/>
        <dbReference type="ChEBI" id="CHEBI:57856"/>
        <dbReference type="ChEBI" id="CHEBI:59789"/>
    </reaction>
    <physiologicalReaction direction="left-to-right" evidence="13">
        <dbReference type="Rhea" id="RHEA:53089"/>
    </physiologicalReaction>
</comment>
<accession>H0V363</accession>
<keyword evidence="8 22" id="KW-0479">Metal-binding</keyword>
<dbReference type="GO" id="GO:0048243">
    <property type="term" value="P:norepinephrine secretion"/>
    <property type="evidence" value="ECO:0007669"/>
    <property type="project" value="Ensembl"/>
</dbReference>
<comment type="function">
    <text evidence="1">Catalyzes the O-methylation, and thereby the inactivation, of catecholamine neurotransmitters and catechol hormones. Also shortens the biological half-lives of certain neuroactive drugs, like L-DOPA, alpha-methyl DOPA and isoproterenol.</text>
</comment>
<dbReference type="Pfam" id="PF01596">
    <property type="entry name" value="Methyltransf_3"/>
    <property type="match status" value="1"/>
</dbReference>
<evidence type="ECO:0000256" key="20">
    <source>
        <dbReference type="PIRSR" id="PIRSR037177-1"/>
    </source>
</evidence>
<evidence type="ECO:0000256" key="8">
    <source>
        <dbReference type="ARBA" id="ARBA00022723"/>
    </source>
</evidence>
<reference evidence="24" key="2">
    <citation type="submission" date="2025-08" db="UniProtKB">
        <authorList>
            <consortium name="Ensembl"/>
        </authorList>
    </citation>
    <scope>IDENTIFICATION</scope>
    <source>
        <strain evidence="24">2N</strain>
    </source>
</reference>
<comment type="catalytic activity">
    <reaction evidence="18">
        <text>4-hydroxyestrone + S-adenosyl-L-methionine = 4-methoxyestrone + S-adenosyl-L-homocysteine + H(+)</text>
        <dbReference type="Rhea" id="RHEA:53104"/>
        <dbReference type="ChEBI" id="CHEBI:15378"/>
        <dbReference type="ChEBI" id="CHEBI:57856"/>
        <dbReference type="ChEBI" id="CHEBI:59789"/>
        <dbReference type="ChEBI" id="CHEBI:87602"/>
        <dbReference type="ChEBI" id="CHEBI:136972"/>
    </reaction>
    <physiologicalReaction direction="left-to-right" evidence="18">
        <dbReference type="Rhea" id="RHEA:53105"/>
    </physiologicalReaction>
</comment>
<proteinExistence type="inferred from homology"/>
<dbReference type="GO" id="GO:0005977">
    <property type="term" value="P:glycogen metabolic process"/>
    <property type="evidence" value="ECO:0007669"/>
    <property type="project" value="Ensembl"/>
</dbReference>
<comment type="catalytic activity">
    <reaction evidence="15">
        <text>a catechol + S-adenosyl-L-methionine = a guaiacol + S-adenosyl-L-homocysteine + H(+)</text>
        <dbReference type="Rhea" id="RHEA:17877"/>
        <dbReference type="ChEBI" id="CHEBI:15378"/>
        <dbReference type="ChEBI" id="CHEBI:33566"/>
        <dbReference type="ChEBI" id="CHEBI:57856"/>
        <dbReference type="ChEBI" id="CHEBI:59789"/>
        <dbReference type="ChEBI" id="CHEBI:134251"/>
        <dbReference type="EC" id="2.1.1.6"/>
    </reaction>
    <physiologicalReaction direction="left-to-right" evidence="15">
        <dbReference type="Rhea" id="RHEA:17878"/>
    </physiologicalReaction>
</comment>
<feature type="binding site" evidence="22">
    <location>
        <position position="212"/>
    </location>
    <ligand>
        <name>Mg(2+)</name>
        <dbReference type="ChEBI" id="CHEBI:18420"/>
    </ligand>
</feature>
<protein>
    <recommendedName>
        <fullName evidence="4">Catechol O-methyltransferase</fullName>
        <ecNumber evidence="3">2.1.1.6</ecNumber>
    </recommendedName>
</protein>
<dbReference type="GO" id="GO:0035640">
    <property type="term" value="P:exploration behavior"/>
    <property type="evidence" value="ECO:0007669"/>
    <property type="project" value="Ensembl"/>
</dbReference>
<dbReference type="AlphaFoldDB" id="H0V363"/>
<evidence type="ECO:0000256" key="2">
    <source>
        <dbReference type="ARBA" id="ARBA00004228"/>
    </source>
</evidence>
<dbReference type="GO" id="GO:0034097">
    <property type="term" value="P:response to cytokine"/>
    <property type="evidence" value="ECO:0007669"/>
    <property type="project" value="Ensembl"/>
</dbReference>
<keyword evidence="23" id="KW-0472">Membrane</keyword>
<dbReference type="EC" id="2.1.1.6" evidence="3"/>
<dbReference type="GO" id="GO:0005886">
    <property type="term" value="C:plasma membrane"/>
    <property type="evidence" value="ECO:0007669"/>
    <property type="project" value="UniProtKB-SubCell"/>
</dbReference>
<evidence type="ECO:0000256" key="14">
    <source>
        <dbReference type="ARBA" id="ARBA00047350"/>
    </source>
</evidence>
<dbReference type="GO" id="GO:0031982">
    <property type="term" value="C:vesicle"/>
    <property type="evidence" value="ECO:0007669"/>
    <property type="project" value="Ensembl"/>
</dbReference>
<dbReference type="PROSITE" id="PS51682">
    <property type="entry name" value="SAM_OMT_I"/>
    <property type="match status" value="1"/>
</dbReference>
<dbReference type="GO" id="GO:1903350">
    <property type="term" value="P:response to dopamine"/>
    <property type="evidence" value="ECO:0007669"/>
    <property type="project" value="Ensembl"/>
</dbReference>
<dbReference type="VEuPathDB" id="HostDB:ENSCPOG00000004445"/>
<dbReference type="GO" id="GO:0035812">
    <property type="term" value="P:renal sodium excretion"/>
    <property type="evidence" value="ECO:0007669"/>
    <property type="project" value="Ensembl"/>
</dbReference>
<feature type="binding site" evidence="20">
    <location>
        <position position="161"/>
    </location>
    <ligand>
        <name>S-adenosyl-L-methionine</name>
        <dbReference type="ChEBI" id="CHEBI:59789"/>
    </ligand>
</feature>
<evidence type="ECO:0000256" key="12">
    <source>
        <dbReference type="ARBA" id="ARBA00023453"/>
    </source>
</evidence>
<dbReference type="GO" id="GO:0097018">
    <property type="term" value="P:renal albumin absorption"/>
    <property type="evidence" value="ECO:0007669"/>
    <property type="project" value="Ensembl"/>
</dbReference>
<dbReference type="GO" id="GO:0097205">
    <property type="term" value="P:renal filtration"/>
    <property type="evidence" value="ECO:0007669"/>
    <property type="project" value="Ensembl"/>
</dbReference>
<evidence type="ECO:0000256" key="17">
    <source>
        <dbReference type="ARBA" id="ARBA00048257"/>
    </source>
</evidence>
<dbReference type="InterPro" id="IPR017128">
    <property type="entry name" value="Catechol_O-MeTrfase_euk"/>
</dbReference>
<dbReference type="InterPro" id="IPR002935">
    <property type="entry name" value="SAM_O-MeTrfase"/>
</dbReference>
<dbReference type="InParanoid" id="H0V363"/>
<keyword evidence="11" id="KW-0128">Catecholamine metabolism</keyword>
<dbReference type="EMBL" id="AAKN02007362">
    <property type="status" value="NOT_ANNOTATED_CDS"/>
    <property type="molecule type" value="Genomic_DNA"/>
</dbReference>
<evidence type="ECO:0000313" key="24">
    <source>
        <dbReference type="Ensembl" id="ENSCPOP00000004011.3"/>
    </source>
</evidence>
<dbReference type="GO" id="GO:0009410">
    <property type="term" value="P:response to xenobiotic stimulus"/>
    <property type="evidence" value="ECO:0007669"/>
    <property type="project" value="Ensembl"/>
</dbReference>
<gene>
    <name evidence="24" type="primary">COMT</name>
</gene>
<feature type="binding site" evidence="20">
    <location>
        <position position="212"/>
    </location>
    <ligand>
        <name>S-adenosyl-L-methionine</name>
        <dbReference type="ChEBI" id="CHEBI:59789"/>
    </ligand>
</feature>
<dbReference type="GO" id="GO:0032094">
    <property type="term" value="P:response to food"/>
    <property type="evidence" value="ECO:0007669"/>
    <property type="project" value="Ensembl"/>
</dbReference>
<dbReference type="GO" id="GO:0060840">
    <property type="term" value="P:artery development"/>
    <property type="evidence" value="ECO:0007669"/>
    <property type="project" value="Ensembl"/>
</dbReference>
<dbReference type="GO" id="GO:0030424">
    <property type="term" value="C:axon"/>
    <property type="evidence" value="ECO:0007669"/>
    <property type="project" value="TreeGrafter"/>
</dbReference>
<dbReference type="GO" id="GO:0050965">
    <property type="term" value="P:detection of temperature stimulus involved in sensory perception of pain"/>
    <property type="evidence" value="ECO:0007669"/>
    <property type="project" value="Ensembl"/>
</dbReference>
<dbReference type="PANTHER" id="PTHR43836">
    <property type="entry name" value="CATECHOL O-METHYLTRANSFERASE 1-RELATED"/>
    <property type="match status" value="1"/>
</dbReference>
<dbReference type="GO" id="GO:0002001">
    <property type="term" value="P:renin secretion into blood stream"/>
    <property type="evidence" value="ECO:0007669"/>
    <property type="project" value="Ensembl"/>
</dbReference>
<comment type="catalytic activity">
    <reaction evidence="14">
        <text>4-hydroxy-17beta-estradiol + S-adenosyl-L-methionine = 4-methoxy-17beta-estradiol + S-adenosyl-L-homocysteine + H(+)</text>
        <dbReference type="Rhea" id="RHEA:53096"/>
        <dbReference type="ChEBI" id="CHEBI:15378"/>
        <dbReference type="ChEBI" id="CHEBI:57856"/>
        <dbReference type="ChEBI" id="CHEBI:59789"/>
        <dbReference type="ChEBI" id="CHEBI:62845"/>
        <dbReference type="ChEBI" id="CHEBI:136975"/>
    </reaction>
    <physiologicalReaction direction="left-to-right" evidence="14">
        <dbReference type="Rhea" id="RHEA:53097"/>
    </physiologicalReaction>
</comment>
<comment type="catalytic activity">
    <reaction evidence="19">
        <text>2-hydroxy-17beta-estradiol + S-adenosyl-L-methionine = 2-hydroxy-3-methoxy-17beta-estradiol + S-adenosyl-L-homocysteine + H(+)</text>
        <dbReference type="Rhea" id="RHEA:53092"/>
        <dbReference type="ChEBI" id="CHEBI:15378"/>
        <dbReference type="ChEBI" id="CHEBI:28744"/>
        <dbReference type="ChEBI" id="CHEBI:57856"/>
        <dbReference type="ChEBI" id="CHEBI:59789"/>
        <dbReference type="ChEBI" id="CHEBI:89268"/>
    </reaction>
    <physiologicalReaction direction="left-to-right" evidence="19">
        <dbReference type="Rhea" id="RHEA:53093"/>
    </physiologicalReaction>
</comment>
<dbReference type="GO" id="GO:0000287">
    <property type="term" value="F:magnesium ion binding"/>
    <property type="evidence" value="ECO:0007669"/>
    <property type="project" value="InterPro"/>
</dbReference>
<dbReference type="GO" id="GO:0016036">
    <property type="term" value="P:cellular response to phosphate starvation"/>
    <property type="evidence" value="ECO:0007669"/>
    <property type="project" value="Ensembl"/>
</dbReference>
<dbReference type="CDD" id="cd02440">
    <property type="entry name" value="AdoMet_MTases"/>
    <property type="match status" value="1"/>
</dbReference>
<feature type="binding site" evidence="21">
    <location>
        <position position="215"/>
    </location>
    <ligand>
        <name>substrate</name>
    </ligand>
</feature>
<organism evidence="24 25">
    <name type="scientific">Cavia porcellus</name>
    <name type="common">Guinea pig</name>
    <dbReference type="NCBI Taxonomy" id="10141"/>
    <lineage>
        <taxon>Eukaryota</taxon>
        <taxon>Metazoa</taxon>
        <taxon>Chordata</taxon>
        <taxon>Craniata</taxon>
        <taxon>Vertebrata</taxon>
        <taxon>Euteleostomi</taxon>
        <taxon>Mammalia</taxon>
        <taxon>Eutheria</taxon>
        <taxon>Euarchontoglires</taxon>
        <taxon>Glires</taxon>
        <taxon>Rodentia</taxon>
        <taxon>Hystricomorpha</taxon>
        <taxon>Caviidae</taxon>
        <taxon>Cavia</taxon>
    </lineage>
</organism>
<comment type="cofactor">
    <cofactor evidence="22">
        <name>Mg(2+)</name>
        <dbReference type="ChEBI" id="CHEBI:18420"/>
    </cofactor>
    <text evidence="22">Binds 1 Mg(2+) ion per subunit.</text>
</comment>
<feature type="binding site" evidence="21">
    <location>
        <position position="270"/>
    </location>
    <ligand>
        <name>substrate</name>
    </ligand>
</feature>
<evidence type="ECO:0000256" key="22">
    <source>
        <dbReference type="PIRSR" id="PIRSR037177-3"/>
    </source>
</evidence>
<keyword evidence="10" id="KW-0531">Neurotransmitter degradation</keyword>
<dbReference type="GO" id="GO:0006979">
    <property type="term" value="P:response to oxidative stress"/>
    <property type="evidence" value="ECO:0007669"/>
    <property type="project" value="Ensembl"/>
</dbReference>
<dbReference type="GO" id="GO:0001666">
    <property type="term" value="P:response to hypoxia"/>
    <property type="evidence" value="ECO:0007669"/>
    <property type="project" value="Ensembl"/>
</dbReference>
<dbReference type="GO" id="GO:0006693">
    <property type="term" value="P:prostaglandin metabolic process"/>
    <property type="evidence" value="ECO:0007669"/>
    <property type="project" value="Ensembl"/>
</dbReference>
<feature type="binding site" evidence="21">
    <location>
        <position position="241"/>
    </location>
    <ligand>
        <name>substrate</name>
    </ligand>
</feature>
<evidence type="ECO:0000256" key="9">
    <source>
        <dbReference type="ARBA" id="ARBA00022842"/>
    </source>
</evidence>
<dbReference type="FunCoup" id="H0V363">
    <property type="interactions" value="955"/>
</dbReference>
<comment type="catalytic activity">
    <reaction evidence="17">
        <text>2-hydroxyestrone + S-adenosyl-L-methionine = 2-hydroxy-3-methoxy-estrone + S-adenosyl-L-homocysteine + H(+)</text>
        <dbReference type="Rhea" id="RHEA:53108"/>
        <dbReference type="ChEBI" id="CHEBI:1156"/>
        <dbReference type="ChEBI" id="CHEBI:15378"/>
        <dbReference type="ChEBI" id="CHEBI:57856"/>
        <dbReference type="ChEBI" id="CHEBI:59789"/>
        <dbReference type="ChEBI" id="CHEBI:136980"/>
    </reaction>
    <physiologicalReaction direction="left-to-right" evidence="17">
        <dbReference type="Rhea" id="RHEA:53109"/>
    </physiologicalReaction>
</comment>
<dbReference type="GO" id="GO:0001975">
    <property type="term" value="P:response to amphetamine"/>
    <property type="evidence" value="ECO:0007669"/>
    <property type="project" value="Ensembl"/>
</dbReference>
<reference evidence="24" key="3">
    <citation type="submission" date="2025-09" db="UniProtKB">
        <authorList>
            <consortium name="Ensembl"/>
        </authorList>
    </citation>
    <scope>IDENTIFICATION</scope>
    <source>
        <strain evidence="24">2N</strain>
    </source>
</reference>
<evidence type="ECO:0000256" key="1">
    <source>
        <dbReference type="ARBA" id="ARBA00003256"/>
    </source>
</evidence>
<dbReference type="GeneTree" id="ENSGT00940000155317"/>
<evidence type="ECO:0000256" key="5">
    <source>
        <dbReference type="ARBA" id="ARBA00022603"/>
    </source>
</evidence>
<sequence>MLTLRSVPDPLAAWDTAFWPFPMLGAPPLLLAAASLGITLLAFLLALRHWGWGLLLICWFEFILKPVQNLIMGDTKEQRILSYVQQHAKPGDPESVLEAIDTYCSQKEWAMNIGQKKGEIMDAVIREHGPSLVLELGAYCGYSAVRIARLLPPGGRLLTMEINPDFSAITQQMLNFAGVQDKVTILLGASYDLIPQLKKKYDVDTLDMVFLDHWKDRYLPDTHLLEECGLLRKGTILLADNVIVPGTPDFLAYVRGSSNYECTHYSAYLEYMKVVDGLEKAVFKGEGSPVQS</sequence>
<dbReference type="GO" id="GO:0001963">
    <property type="term" value="P:synaptic transmission, dopaminergic"/>
    <property type="evidence" value="ECO:0007669"/>
    <property type="project" value="Ensembl"/>
</dbReference>
<dbReference type="GO" id="GO:0033344">
    <property type="term" value="P:cholesterol efflux"/>
    <property type="evidence" value="ECO:0007669"/>
    <property type="project" value="Ensembl"/>
</dbReference>
<evidence type="ECO:0000256" key="11">
    <source>
        <dbReference type="ARBA" id="ARBA00022939"/>
    </source>
</evidence>
<dbReference type="GO" id="GO:0001662">
    <property type="term" value="P:behavioral fear response"/>
    <property type="evidence" value="ECO:0007669"/>
    <property type="project" value="Ensembl"/>
</dbReference>
<dbReference type="GO" id="GO:0071626">
    <property type="term" value="P:mastication"/>
    <property type="evidence" value="ECO:0007669"/>
    <property type="project" value="Ensembl"/>
</dbReference>
<keyword evidence="23" id="KW-0812">Transmembrane</keyword>
<evidence type="ECO:0000256" key="16">
    <source>
        <dbReference type="ARBA" id="ARBA00047586"/>
    </source>
</evidence>
<evidence type="ECO:0000256" key="13">
    <source>
        <dbReference type="ARBA" id="ARBA00047302"/>
    </source>
</evidence>
<keyword evidence="9 22" id="KW-0460">Magnesium</keyword>
<feature type="transmembrane region" description="Helical" evidence="23">
    <location>
        <begin position="29"/>
        <end position="47"/>
    </location>
</feature>
<keyword evidence="25" id="KW-1185">Reference proteome</keyword>
<dbReference type="GO" id="GO:1990776">
    <property type="term" value="P:response to angiotensin"/>
    <property type="evidence" value="ECO:0007669"/>
    <property type="project" value="Ensembl"/>
</dbReference>
<dbReference type="FunFam" id="3.40.50.150:FF:000054">
    <property type="entry name" value="Catechol O-methyltransferase"/>
    <property type="match status" value="1"/>
</dbReference>
<evidence type="ECO:0000256" key="4">
    <source>
        <dbReference type="ARBA" id="ARBA00016706"/>
    </source>
</evidence>
<dbReference type="GO" id="GO:0032835">
    <property type="term" value="P:glomerulus development"/>
    <property type="evidence" value="ECO:0007669"/>
    <property type="project" value="Ensembl"/>
</dbReference>
<dbReference type="GO" id="GO:0016206">
    <property type="term" value="F:catechol O-methyltransferase activity"/>
    <property type="evidence" value="ECO:0007669"/>
    <property type="project" value="UniProtKB-EC"/>
</dbReference>
<evidence type="ECO:0000256" key="21">
    <source>
        <dbReference type="PIRSR" id="PIRSR037177-2"/>
    </source>
</evidence>
<dbReference type="PIRSF" id="PIRSF037177">
    <property type="entry name" value="Catechol_O-mtfrase_euk"/>
    <property type="match status" value="1"/>
</dbReference>
<dbReference type="GO" id="GO:1902074">
    <property type="term" value="P:response to salt"/>
    <property type="evidence" value="ECO:0007669"/>
    <property type="project" value="Ensembl"/>
</dbReference>
<evidence type="ECO:0000313" key="25">
    <source>
        <dbReference type="Proteomes" id="UP000005447"/>
    </source>
</evidence>
<evidence type="ECO:0000256" key="19">
    <source>
        <dbReference type="ARBA" id="ARBA00049079"/>
    </source>
</evidence>
<dbReference type="Ensembl" id="ENSCPOT00000004494.3">
    <property type="protein sequence ID" value="ENSCPOP00000004011.3"/>
    <property type="gene ID" value="ENSCPOG00000004445.4"/>
</dbReference>
<dbReference type="GO" id="GO:0010467">
    <property type="term" value="P:gene expression"/>
    <property type="evidence" value="ECO:0007669"/>
    <property type="project" value="Ensembl"/>
</dbReference>
<dbReference type="HOGENOM" id="CLU_050461_5_0_1"/>
<dbReference type="GO" id="GO:0007613">
    <property type="term" value="P:memory"/>
    <property type="evidence" value="ECO:0007669"/>
    <property type="project" value="Ensembl"/>
</dbReference>
<dbReference type="STRING" id="10141.ENSCPOP00000004011"/>
<comment type="catalytic activity">
    <reaction evidence="16">
        <text>2-hydroxyestrone + S-adenosyl-L-methionine = 2-methoxyestrone + S-adenosyl-L-homocysteine + H(+)</text>
        <dbReference type="Rhea" id="RHEA:53100"/>
        <dbReference type="ChEBI" id="CHEBI:1156"/>
        <dbReference type="ChEBI" id="CHEBI:1189"/>
        <dbReference type="ChEBI" id="CHEBI:15378"/>
        <dbReference type="ChEBI" id="CHEBI:57856"/>
        <dbReference type="ChEBI" id="CHEBI:59789"/>
    </reaction>
    <physiologicalReaction direction="left-to-right" evidence="16">
        <dbReference type="Rhea" id="RHEA:53101"/>
    </physiologicalReaction>
</comment>
<feature type="binding site" evidence="22">
    <location>
        <position position="240"/>
    </location>
    <ligand>
        <name>Mg(2+)</name>
        <dbReference type="ChEBI" id="CHEBI:18420"/>
    </ligand>
</feature>
<dbReference type="GO" id="GO:0009636">
    <property type="term" value="P:response to toxic substance"/>
    <property type="evidence" value="ECO:0007669"/>
    <property type="project" value="Ensembl"/>
</dbReference>
<keyword evidence="6" id="KW-0808">Transferase</keyword>
<dbReference type="GO" id="GO:0042415">
    <property type="term" value="P:norepinephrine metabolic process"/>
    <property type="evidence" value="ECO:0007669"/>
    <property type="project" value="Ensembl"/>
</dbReference>
<dbReference type="GO" id="GO:0071314">
    <property type="term" value="P:cellular response to cocaine"/>
    <property type="evidence" value="ECO:0007669"/>
    <property type="project" value="Ensembl"/>
</dbReference>